<evidence type="ECO:0000259" key="6">
    <source>
        <dbReference type="Pfam" id="PF12460"/>
    </source>
</evidence>
<name>A0AAV4JQF8_9GAST</name>
<reference evidence="8 9" key="1">
    <citation type="journal article" date="2021" name="Elife">
        <title>Chloroplast acquisition without the gene transfer in kleptoplastic sea slugs, Plakobranchus ocellatus.</title>
        <authorList>
            <person name="Maeda T."/>
            <person name="Takahashi S."/>
            <person name="Yoshida T."/>
            <person name="Shimamura S."/>
            <person name="Takaki Y."/>
            <person name="Nagai Y."/>
            <person name="Toyoda A."/>
            <person name="Suzuki Y."/>
            <person name="Arimoto A."/>
            <person name="Ishii H."/>
            <person name="Satoh N."/>
            <person name="Nishiyama T."/>
            <person name="Hasebe M."/>
            <person name="Maruyama T."/>
            <person name="Minagawa J."/>
            <person name="Obokata J."/>
            <person name="Shigenobu S."/>
        </authorList>
    </citation>
    <scope>NUCLEOTIDE SEQUENCE [LARGE SCALE GENOMIC DNA]</scope>
</reference>
<comment type="function">
    <text evidence="5">Key component of the cytosolic iron-sulfur protein assembly (CIA) complex, a multiprotein complex that mediates the incorporation of iron-sulfur cluster into apoproteins specifically involved in DNA metabolism and genomic integrity. In the CIA complex, MMS19 acts as an adapter between early-acting CIA components and a subset of cellular target iron-sulfur proteins.</text>
</comment>
<keyword evidence="5" id="KW-0206">Cytoskeleton</keyword>
<sequence length="976" mass="108378">MENEIERYLLGEPLEASQAIASEINKSNAKFINFIEGLETGLTSTDNVTRGRATHMIGDVVEMLPPSFLSKDQGDMVTKFLLAKLRDHHSVQPHALQSLAVLTSRCSSLGDETVKDICHTIFREVQNQTLSHADRGATYRILQNLLGTSTQALRDLGGDFVIGFIQQMDAEKDPRNLLVCFNCAQFICSNFSLGAFAEEMFEILGCYFPVDFVPPPNNPHGITKEELVTALRKCFSATPQFAEFSLPLLLEKMTSDLQSARLDSFITLVLMNISSDLVESAKNAIIAVYKAIVSGTKNNHSATENIVELYQDIVKFLDGPDLKKSCLAFSLCCAMADSSSHAMAVMIPLVLPTLISRCHKHNQVPEQFAFVKELNGFLYVIHKNKENTDALAPFQNLMIPAFTLFEKILECTSTDLQLEAVKGLSLISTSGLADNSQVQSFLDILVSKSLAVPISDLRTEVLCSLRAILEANPKLSEQTIRSLAQQSNQGEKKLSDTDNINMATDALVHTVVNSQSFTEVNKFFLQTMSQGGSEKSEQIVSCAKAMEQLVHQISKTDMFSQVHTSIALPLVRLSIQASKQWTEESRKICEVLMNNFRNVFSALGEFMDKSHVTSLWDKISLLFLEGDTQDLDLSGSLKKIQPLLSDSPWQQTCLIALVEGFVTSVDIQALEERRDQFFEATYVLALHTQDEFTHLSACRCVAVIMNKAPIGSQIQWFLEPMIEKLKMAMTLENPLQNRLQAVRLWLWLTKAMECRGHSATGILSSHLVSLLSDPDLGSEVGRNLSMVVEDMDDIFSKRHHSIVTPLYKQRFFSLNLKTLVSGYNSAVSIEVKQNHLLAVSGVVSKLPLQVTKPHLTLLIPLLMLSLKDKENPSLVAILSSLKMAGASAPETVTSNIDSLVPQLLDLSINTVHMKVRIAALECLEQLTGLPSHVLVPHQKQVVHELKQALDDKKRLVRRQAAETRSAWILLQPEKTA</sequence>
<evidence type="ECO:0000313" key="9">
    <source>
        <dbReference type="Proteomes" id="UP000762676"/>
    </source>
</evidence>
<dbReference type="GO" id="GO:0016226">
    <property type="term" value="P:iron-sulfur cluster assembly"/>
    <property type="evidence" value="ECO:0007669"/>
    <property type="project" value="UniProtKB-UniRule"/>
</dbReference>
<comment type="subunit">
    <text evidence="5">Component of the CIA complex.</text>
</comment>
<dbReference type="InterPro" id="IPR024687">
    <property type="entry name" value="MMS19_C"/>
</dbReference>
<evidence type="ECO:0000256" key="5">
    <source>
        <dbReference type="RuleBase" id="RU367072"/>
    </source>
</evidence>
<comment type="subcellular location">
    <subcellularLocation>
        <location evidence="5">Cytoplasm</location>
        <location evidence="5">Cytoskeleton</location>
        <location evidence="5">Spindle</location>
    </subcellularLocation>
    <subcellularLocation>
        <location evidence="1 5">Nucleus</location>
    </subcellularLocation>
</comment>
<dbReference type="InterPro" id="IPR029240">
    <property type="entry name" value="MMS19_N"/>
</dbReference>
<keyword evidence="9" id="KW-1185">Reference proteome</keyword>
<comment type="similarity">
    <text evidence="2 5">Belongs to the MET18/MMS19 family.</text>
</comment>
<dbReference type="InterPro" id="IPR016024">
    <property type="entry name" value="ARM-type_fold"/>
</dbReference>
<dbReference type="InterPro" id="IPR011989">
    <property type="entry name" value="ARM-like"/>
</dbReference>
<dbReference type="GO" id="GO:0005819">
    <property type="term" value="C:spindle"/>
    <property type="evidence" value="ECO:0007669"/>
    <property type="project" value="UniProtKB-SubCell"/>
</dbReference>
<keyword evidence="4 5" id="KW-0539">Nucleus</keyword>
<keyword evidence="3" id="KW-0677">Repeat</keyword>
<dbReference type="Gene3D" id="1.25.10.10">
    <property type="entry name" value="Leucine-rich Repeat Variant"/>
    <property type="match status" value="2"/>
</dbReference>
<feature type="domain" description="MMS19 N-terminal" evidence="7">
    <location>
        <begin position="35"/>
        <end position="271"/>
    </location>
</feature>
<dbReference type="GO" id="GO:0097361">
    <property type="term" value="C:cytosolic [4Fe-4S] assembly targeting complex"/>
    <property type="evidence" value="ECO:0007669"/>
    <property type="project" value="UniProtKB-UniRule"/>
</dbReference>
<evidence type="ECO:0000256" key="3">
    <source>
        <dbReference type="ARBA" id="ARBA00022737"/>
    </source>
</evidence>
<dbReference type="Proteomes" id="UP000762676">
    <property type="component" value="Unassembled WGS sequence"/>
</dbReference>
<evidence type="ECO:0000256" key="1">
    <source>
        <dbReference type="ARBA" id="ARBA00004123"/>
    </source>
</evidence>
<dbReference type="SUPFAM" id="SSF48371">
    <property type="entry name" value="ARM repeat"/>
    <property type="match status" value="1"/>
</dbReference>
<evidence type="ECO:0000313" key="8">
    <source>
        <dbReference type="EMBL" id="GFS23737.1"/>
    </source>
</evidence>
<dbReference type="PANTHER" id="PTHR12891">
    <property type="entry name" value="DNA REPAIR/TRANSCRIPTION PROTEIN MET18/MMS19"/>
    <property type="match status" value="1"/>
</dbReference>
<gene>
    <name evidence="8" type="ORF">ElyMa_006985700</name>
</gene>
<proteinExistence type="inferred from homology"/>
<dbReference type="InterPro" id="IPR039920">
    <property type="entry name" value="MMS19"/>
</dbReference>
<feature type="domain" description="MMS19 C-terminal" evidence="6">
    <location>
        <begin position="542"/>
        <end position="927"/>
    </location>
</feature>
<dbReference type="PANTHER" id="PTHR12891:SF0">
    <property type="entry name" value="MMS19 NUCLEOTIDE EXCISION REPAIR PROTEIN HOMOLOG"/>
    <property type="match status" value="1"/>
</dbReference>
<dbReference type="Pfam" id="PF14500">
    <property type="entry name" value="MMS19_N"/>
    <property type="match status" value="1"/>
</dbReference>
<protein>
    <recommendedName>
        <fullName evidence="5">MMS19 nucleotide excision repair protein</fullName>
    </recommendedName>
</protein>
<organism evidence="8 9">
    <name type="scientific">Elysia marginata</name>
    <dbReference type="NCBI Taxonomy" id="1093978"/>
    <lineage>
        <taxon>Eukaryota</taxon>
        <taxon>Metazoa</taxon>
        <taxon>Spiralia</taxon>
        <taxon>Lophotrochozoa</taxon>
        <taxon>Mollusca</taxon>
        <taxon>Gastropoda</taxon>
        <taxon>Heterobranchia</taxon>
        <taxon>Euthyneura</taxon>
        <taxon>Panpulmonata</taxon>
        <taxon>Sacoglossa</taxon>
        <taxon>Placobranchoidea</taxon>
        <taxon>Plakobranchidae</taxon>
        <taxon>Elysia</taxon>
    </lineage>
</organism>
<dbReference type="Pfam" id="PF12460">
    <property type="entry name" value="MMS19_C"/>
    <property type="match status" value="1"/>
</dbReference>
<dbReference type="GO" id="GO:0006281">
    <property type="term" value="P:DNA repair"/>
    <property type="evidence" value="ECO:0007669"/>
    <property type="project" value="UniProtKB-UniRule"/>
</dbReference>
<dbReference type="AlphaFoldDB" id="A0AAV4JQF8"/>
<evidence type="ECO:0000256" key="2">
    <source>
        <dbReference type="ARBA" id="ARBA00009340"/>
    </source>
</evidence>
<comment type="caution">
    <text evidence="8">The sequence shown here is derived from an EMBL/GenBank/DDBJ whole genome shotgun (WGS) entry which is preliminary data.</text>
</comment>
<evidence type="ECO:0000259" key="7">
    <source>
        <dbReference type="Pfam" id="PF14500"/>
    </source>
</evidence>
<keyword evidence="5" id="KW-0234">DNA repair</keyword>
<keyword evidence="5" id="KW-0227">DNA damage</keyword>
<accession>A0AAV4JQF8</accession>
<dbReference type="EMBL" id="BMAT01013952">
    <property type="protein sequence ID" value="GFS23737.1"/>
    <property type="molecule type" value="Genomic_DNA"/>
</dbReference>
<dbReference type="GO" id="GO:0005634">
    <property type="term" value="C:nucleus"/>
    <property type="evidence" value="ECO:0007669"/>
    <property type="project" value="UniProtKB-SubCell"/>
</dbReference>
<keyword evidence="5" id="KW-0963">Cytoplasm</keyword>
<evidence type="ECO:0000256" key="4">
    <source>
        <dbReference type="ARBA" id="ARBA00023242"/>
    </source>
</evidence>
<dbReference type="GO" id="GO:0051604">
    <property type="term" value="P:protein maturation"/>
    <property type="evidence" value="ECO:0007669"/>
    <property type="project" value="UniProtKB-UniRule"/>
</dbReference>